<dbReference type="RefSeq" id="WP_188801188.1">
    <property type="nucleotide sequence ID" value="NZ_BMIZ01000003.1"/>
</dbReference>
<sequence length="191" mass="21375">MTAVSVTKRVVLAFAFVSLLTGATISTGVPQPLPYTLQEIARSLPAPMPITREAVEVFLHTPLRHLRDTPSMRLYDVATPLMTRDGYIIKEIDVREAKSGSEGWRTDGRNFIALHLTFAATPCASVNLLQQLLDLPRSPTDLTGPEPGDFVIFGRYTSWGRYSSTPGMRSRIAWWIWAPALTHLRRTNPER</sequence>
<keyword evidence="2" id="KW-1185">Reference proteome</keyword>
<evidence type="ECO:0000313" key="1">
    <source>
        <dbReference type="EMBL" id="QRN52363.1"/>
    </source>
</evidence>
<name>A0ABX7GQL5_9GAMM</name>
<protein>
    <submittedName>
        <fullName evidence="1">Uncharacterized protein</fullName>
    </submittedName>
</protein>
<dbReference type="EMBL" id="CP064030">
    <property type="protein sequence ID" value="QRN52363.1"/>
    <property type="molecule type" value="Genomic_DNA"/>
</dbReference>
<reference evidence="1 2" key="1">
    <citation type="submission" date="2020-10" db="EMBL/GenBank/DDBJ databases">
        <title>Phylogeny of dyella-like bacteria.</title>
        <authorList>
            <person name="Fu J."/>
        </authorList>
    </citation>
    <scope>NUCLEOTIDE SEQUENCE [LARGE SCALE GENOMIC DNA]</scope>
    <source>
        <strain evidence="1 2">DHOB09</strain>
    </source>
</reference>
<gene>
    <name evidence="1" type="ORF">ISN74_12815</name>
</gene>
<organism evidence="1 2">
    <name type="scientific">Dyella caseinilytica</name>
    <dbReference type="NCBI Taxonomy" id="1849581"/>
    <lineage>
        <taxon>Bacteria</taxon>
        <taxon>Pseudomonadati</taxon>
        <taxon>Pseudomonadota</taxon>
        <taxon>Gammaproteobacteria</taxon>
        <taxon>Lysobacterales</taxon>
        <taxon>Rhodanobacteraceae</taxon>
        <taxon>Dyella</taxon>
    </lineage>
</organism>
<accession>A0ABX7GQL5</accession>
<dbReference type="Proteomes" id="UP000663181">
    <property type="component" value="Chromosome"/>
</dbReference>
<evidence type="ECO:0000313" key="2">
    <source>
        <dbReference type="Proteomes" id="UP000663181"/>
    </source>
</evidence>
<proteinExistence type="predicted"/>